<reference evidence="5 6" key="1">
    <citation type="submission" date="2020-08" db="EMBL/GenBank/DDBJ databases">
        <title>Draft genome sequencing of an Anaerocolumna strain isolated from anoxic soil subjected to BSD treatment.</title>
        <authorList>
            <person name="Uek A."/>
            <person name="Tonouchi A."/>
        </authorList>
    </citation>
    <scope>NUCLEOTIDE SEQUENCE [LARGE SCALE GENOMIC DNA]</scope>
    <source>
        <strain evidence="5 6">CTTW</strain>
    </source>
</reference>
<protein>
    <submittedName>
        <fullName evidence="5">Dehydrogenase</fullName>
    </submittedName>
</protein>
<feature type="domain" description="GFO/IDH/MocA-like oxidoreductase" evidence="4">
    <location>
        <begin position="130"/>
        <end position="246"/>
    </location>
</feature>
<accession>A0A7I8DQJ4</accession>
<dbReference type="Gene3D" id="3.40.50.720">
    <property type="entry name" value="NAD(P)-binding Rossmann-like Domain"/>
    <property type="match status" value="1"/>
</dbReference>
<dbReference type="GO" id="GO:0000166">
    <property type="term" value="F:nucleotide binding"/>
    <property type="evidence" value="ECO:0007669"/>
    <property type="project" value="InterPro"/>
</dbReference>
<dbReference type="EMBL" id="AP023368">
    <property type="protein sequence ID" value="BCJ99541.1"/>
    <property type="molecule type" value="Genomic_DNA"/>
</dbReference>
<proteinExistence type="inferred from homology"/>
<keyword evidence="2" id="KW-0560">Oxidoreductase</keyword>
<dbReference type="RefSeq" id="WP_185255302.1">
    <property type="nucleotide sequence ID" value="NZ_AP023368.1"/>
</dbReference>
<comment type="similarity">
    <text evidence="1">Belongs to the Gfo/Idh/MocA family.</text>
</comment>
<evidence type="ECO:0000256" key="2">
    <source>
        <dbReference type="ARBA" id="ARBA00023002"/>
    </source>
</evidence>
<dbReference type="InterPro" id="IPR036291">
    <property type="entry name" value="NAD(P)-bd_dom_sf"/>
</dbReference>
<dbReference type="Proteomes" id="UP000515703">
    <property type="component" value="Chromosome"/>
</dbReference>
<dbReference type="AlphaFoldDB" id="A0A7I8DQJ4"/>
<dbReference type="Pfam" id="PF22725">
    <property type="entry name" value="GFO_IDH_MocA_C3"/>
    <property type="match status" value="1"/>
</dbReference>
<dbReference type="Gene3D" id="3.30.360.10">
    <property type="entry name" value="Dihydrodipicolinate Reductase, domain 2"/>
    <property type="match status" value="1"/>
</dbReference>
<dbReference type="SUPFAM" id="SSF55347">
    <property type="entry name" value="Glyceraldehyde-3-phosphate dehydrogenase-like, C-terminal domain"/>
    <property type="match status" value="1"/>
</dbReference>
<dbReference type="GO" id="GO:0016491">
    <property type="term" value="F:oxidoreductase activity"/>
    <property type="evidence" value="ECO:0007669"/>
    <property type="project" value="UniProtKB-KW"/>
</dbReference>
<evidence type="ECO:0000313" key="6">
    <source>
        <dbReference type="Proteomes" id="UP000515703"/>
    </source>
</evidence>
<organism evidence="5 6">
    <name type="scientific">Anaerocolumna chitinilytica</name>
    <dbReference type="NCBI Taxonomy" id="1727145"/>
    <lineage>
        <taxon>Bacteria</taxon>
        <taxon>Bacillati</taxon>
        <taxon>Bacillota</taxon>
        <taxon>Clostridia</taxon>
        <taxon>Lachnospirales</taxon>
        <taxon>Lachnospiraceae</taxon>
        <taxon>Anaerocolumna</taxon>
    </lineage>
</organism>
<reference evidence="5 6" key="2">
    <citation type="submission" date="2020-08" db="EMBL/GenBank/DDBJ databases">
        <authorList>
            <person name="Ueki A."/>
            <person name="Tonouchi A."/>
        </authorList>
    </citation>
    <scope>NUCLEOTIDE SEQUENCE [LARGE SCALE GENOMIC DNA]</scope>
    <source>
        <strain evidence="5 6">CTTW</strain>
    </source>
</reference>
<dbReference type="InterPro" id="IPR050984">
    <property type="entry name" value="Gfo/Idh/MocA_domain"/>
</dbReference>
<keyword evidence="6" id="KW-1185">Reference proteome</keyword>
<name>A0A7I8DQJ4_9FIRM</name>
<evidence type="ECO:0000259" key="4">
    <source>
        <dbReference type="Pfam" id="PF22725"/>
    </source>
</evidence>
<evidence type="ECO:0000313" key="5">
    <source>
        <dbReference type="EMBL" id="BCJ99541.1"/>
    </source>
</evidence>
<feature type="domain" description="Gfo/Idh/MocA-like oxidoreductase N-terminal" evidence="3">
    <location>
        <begin position="3"/>
        <end position="120"/>
    </location>
</feature>
<dbReference type="Pfam" id="PF01408">
    <property type="entry name" value="GFO_IDH_MocA"/>
    <property type="match status" value="1"/>
</dbReference>
<evidence type="ECO:0000259" key="3">
    <source>
        <dbReference type="Pfam" id="PF01408"/>
    </source>
</evidence>
<dbReference type="PANTHER" id="PTHR22604">
    <property type="entry name" value="OXIDOREDUCTASES"/>
    <property type="match status" value="1"/>
</dbReference>
<dbReference type="InterPro" id="IPR000683">
    <property type="entry name" value="Gfo/Idh/MocA-like_OxRdtase_N"/>
</dbReference>
<dbReference type="PANTHER" id="PTHR22604:SF105">
    <property type="entry name" value="TRANS-1,2-DIHYDROBENZENE-1,2-DIOL DEHYDROGENASE"/>
    <property type="match status" value="1"/>
</dbReference>
<dbReference type="KEGG" id="acht:bsdcttw_25820"/>
<dbReference type="InterPro" id="IPR055170">
    <property type="entry name" value="GFO_IDH_MocA-like_dom"/>
</dbReference>
<gene>
    <name evidence="5" type="ORF">bsdcttw_25820</name>
</gene>
<evidence type="ECO:0000256" key="1">
    <source>
        <dbReference type="ARBA" id="ARBA00010928"/>
    </source>
</evidence>
<dbReference type="SUPFAM" id="SSF51735">
    <property type="entry name" value="NAD(P)-binding Rossmann-fold domains"/>
    <property type="match status" value="1"/>
</dbReference>
<sequence length="320" mass="35915">MSIHFGIIGLGSIANRFASVLNKAEDTVLTAVASREMKRSQEFAKKYGAAKAYDNYKMLIEDDEIDIIYVALTHNFHYEIVKQCILNGKAVLCEKPFVTTKQDAMELINLAREKKVLLMEAMWTRCIPTFQKAKEWVVNGLVGKPQLVQASFCFHFPFEKEHRLFNPDLAGGALYDAGVYPLEFATGILGENPVTVQGIAHKCATGVDDFSVMNLGFESGALASLSCGLNASVSQDAFVYGTEGRVVIYDFLGSHKCERYDNNNQLVESFSQDFEDGFIYEIQHICELFRENKYESPLIPLEDTLACAEMFDTLINQWNS</sequence>